<feature type="compositionally biased region" description="Polar residues" evidence="3">
    <location>
        <begin position="612"/>
        <end position="636"/>
    </location>
</feature>
<dbReference type="InterPro" id="IPR055236">
    <property type="entry name" value="EVH1_PP4R3"/>
</dbReference>
<comment type="subcellular location">
    <subcellularLocation>
        <location evidence="1">Nucleus</location>
    </subcellularLocation>
</comment>
<evidence type="ECO:0000313" key="7">
    <source>
        <dbReference type="Proteomes" id="UP000241769"/>
    </source>
</evidence>
<evidence type="ECO:0000256" key="1">
    <source>
        <dbReference type="ARBA" id="ARBA00004123"/>
    </source>
</evidence>
<feature type="compositionally biased region" description="Polar residues" evidence="3">
    <location>
        <begin position="815"/>
        <end position="825"/>
    </location>
</feature>
<dbReference type="Proteomes" id="UP000241769">
    <property type="component" value="Unassembled WGS sequence"/>
</dbReference>
<comment type="caution">
    <text evidence="6">The sequence shown here is derived from an EMBL/GenBank/DDBJ whole genome shotgun (WGS) entry which is preliminary data.</text>
</comment>
<dbReference type="SUPFAM" id="SSF50729">
    <property type="entry name" value="PH domain-like"/>
    <property type="match status" value="1"/>
</dbReference>
<evidence type="ECO:0000259" key="5">
    <source>
        <dbReference type="Pfam" id="PF22972"/>
    </source>
</evidence>
<dbReference type="InterPro" id="IPR051137">
    <property type="entry name" value="PP4R3-like"/>
</dbReference>
<dbReference type="AlphaFoldDB" id="A0A2P6NKH5"/>
<dbReference type="InterPro" id="IPR011993">
    <property type="entry name" value="PH-like_dom_sf"/>
</dbReference>
<dbReference type="GO" id="GO:0030289">
    <property type="term" value="C:protein phosphatase 4 complex"/>
    <property type="evidence" value="ECO:0007669"/>
    <property type="project" value="TreeGrafter"/>
</dbReference>
<proteinExistence type="predicted"/>
<evidence type="ECO:0000259" key="4">
    <source>
        <dbReference type="Pfam" id="PF04802"/>
    </source>
</evidence>
<dbReference type="OrthoDB" id="27483at2759"/>
<dbReference type="GO" id="GO:0072542">
    <property type="term" value="F:protein phosphatase activator activity"/>
    <property type="evidence" value="ECO:0007669"/>
    <property type="project" value="TreeGrafter"/>
</dbReference>
<feature type="region of interest" description="Disordered" evidence="3">
    <location>
        <begin position="798"/>
        <end position="825"/>
    </location>
</feature>
<evidence type="ECO:0000313" key="6">
    <source>
        <dbReference type="EMBL" id="PRP84443.1"/>
    </source>
</evidence>
<name>A0A2P6NKH5_9EUKA</name>
<feature type="compositionally biased region" description="Basic and acidic residues" evidence="3">
    <location>
        <begin position="798"/>
        <end position="814"/>
    </location>
</feature>
<dbReference type="Pfam" id="PF22972">
    <property type="entry name" value="EVH1_PP4R3"/>
    <property type="match status" value="1"/>
</dbReference>
<sequence length="825" mass="94342">MASSVRRRVKVYQLDDNVQWEDKGTGHVECVFMEKNDGMSLIVRSEKEPDNLLLESKIFMEDIYQMQADSLIVWNDPESDMDLALSFQESTGCKEVWDQICSVQKTDSEANNRKTRDNRAELPQPSLENLDKLDKILAHANSTLKREQLVNSILKENYLGKLIQVFETAEDLEDKDSLHQLFNIFKNIVLLNDTALFEALFSDQYIFGVLGALEYDPELSVRVKHRHYIKNQVVFKQIAPFRSPEVLNNIHQSFRLQYVKDVVLPRALDDPTFGTINSLIFIKNVEIVDVIQHDDLFLKSVFAKMKGEASEEDVKDCVSFLQEFCNLSKHLQIQPRIALYQTLHRHGLCQVLEATVNHSNLSIRLIRPIGPASKGGNGSAKENESGYGMMRKIIHGFLHDSELGVRLQLREILRAMLDLTNMEETGEKDEFLGLFYSDFINNLVEPINDDQKNQYPSSVKENVCDILGFCVLHHGYRIKYFILGNNILAKALKLAASTERHISLGKSETLLLVTISASIRLFRCFVGMKDEFYNRHITKYSLFDPIMDIFKRNGNRYNLINSSIIELFDFIRKENIKHLISYLYKNYKEVLESVTYVDTCKQLIQKHEQNQEESNPSGTLNHSNSSTQSLHASRDSTLNNDEEFFNEDDEQAKPNGQQKHDDAVFQSRVDQKKDEEEEEVMLNRAHHSPKASKINISIKSKLDTTNAEPVPSGPTPSEGETSGNSRRNDIKTAEDFHINPRSSCDQFENPCEQLIIVHALRACKVSKPFPDNGLDASMIPVLFPDHCKCNEMASHLKAEDASELESNNKTKETASMENLQSHPIR</sequence>
<dbReference type="InterPro" id="IPR006887">
    <property type="entry name" value="P4R3-like_central_dom"/>
</dbReference>
<dbReference type="GO" id="GO:0005654">
    <property type="term" value="C:nucleoplasm"/>
    <property type="evidence" value="ECO:0007669"/>
    <property type="project" value="TreeGrafter"/>
</dbReference>
<keyword evidence="2" id="KW-0539">Nucleus</keyword>
<keyword evidence="7" id="KW-1185">Reference proteome</keyword>
<dbReference type="Pfam" id="PF04802">
    <property type="entry name" value="PP4R3"/>
    <property type="match status" value="2"/>
</dbReference>
<dbReference type="FunCoup" id="A0A2P6NKH5">
    <property type="interactions" value="794"/>
</dbReference>
<evidence type="ECO:0000256" key="2">
    <source>
        <dbReference type="ARBA" id="ARBA00023242"/>
    </source>
</evidence>
<organism evidence="6 7">
    <name type="scientific">Planoprotostelium fungivorum</name>
    <dbReference type="NCBI Taxonomy" id="1890364"/>
    <lineage>
        <taxon>Eukaryota</taxon>
        <taxon>Amoebozoa</taxon>
        <taxon>Evosea</taxon>
        <taxon>Variosea</taxon>
        <taxon>Cavosteliida</taxon>
        <taxon>Cavosteliaceae</taxon>
        <taxon>Planoprotostelium</taxon>
    </lineage>
</organism>
<dbReference type="InParanoid" id="A0A2P6NKH5"/>
<feature type="domain" description="Serine/threonine-protein phosphatase 4 regulatory subunit 3-like central" evidence="4">
    <location>
        <begin position="382"/>
        <end position="609"/>
    </location>
</feature>
<protein>
    <submittedName>
        <fullName evidence="6">Uncharacterized protein</fullName>
    </submittedName>
</protein>
<dbReference type="EMBL" id="MDYQ01000062">
    <property type="protein sequence ID" value="PRP84443.1"/>
    <property type="molecule type" value="Genomic_DNA"/>
</dbReference>
<evidence type="ECO:0000256" key="3">
    <source>
        <dbReference type="SAM" id="MobiDB-lite"/>
    </source>
</evidence>
<reference evidence="6 7" key="1">
    <citation type="journal article" date="2018" name="Genome Biol. Evol.">
        <title>Multiple Roots of Fruiting Body Formation in Amoebozoa.</title>
        <authorList>
            <person name="Hillmann F."/>
            <person name="Forbes G."/>
            <person name="Novohradska S."/>
            <person name="Ferling I."/>
            <person name="Riege K."/>
            <person name="Groth M."/>
            <person name="Westermann M."/>
            <person name="Marz M."/>
            <person name="Spaller T."/>
            <person name="Winckler T."/>
            <person name="Schaap P."/>
            <person name="Glockner G."/>
        </authorList>
    </citation>
    <scope>NUCLEOTIDE SEQUENCE [LARGE SCALE GENOMIC DNA]</scope>
    <source>
        <strain evidence="6 7">Jena</strain>
    </source>
</reference>
<accession>A0A2P6NKH5</accession>
<dbReference type="STRING" id="1890364.A0A2P6NKH5"/>
<feature type="region of interest" description="Disordered" evidence="3">
    <location>
        <begin position="669"/>
        <end position="727"/>
    </location>
</feature>
<dbReference type="PANTHER" id="PTHR23318:SF0">
    <property type="entry name" value="SERINE_THREONINE-PROTEIN PHOSPHATASE 4 REGULATORY SUBUNIT 3"/>
    <property type="match status" value="1"/>
</dbReference>
<feature type="domain" description="Serine/threonine-protein phosphatase 4 regulatory subunit 3-like central" evidence="4">
    <location>
        <begin position="137"/>
        <end position="365"/>
    </location>
</feature>
<gene>
    <name evidence="6" type="ORF">PROFUN_08028</name>
</gene>
<feature type="region of interest" description="Disordered" evidence="3">
    <location>
        <begin position="607"/>
        <end position="636"/>
    </location>
</feature>
<dbReference type="PANTHER" id="PTHR23318">
    <property type="entry name" value="ATP SYNTHASE GAMMA-RELATED"/>
    <property type="match status" value="1"/>
</dbReference>
<dbReference type="Gene3D" id="2.30.29.30">
    <property type="entry name" value="Pleckstrin-homology domain (PH domain)/Phosphotyrosine-binding domain (PTB)"/>
    <property type="match status" value="1"/>
</dbReference>
<feature type="domain" description="PP4R3 EVH1-like" evidence="5">
    <location>
        <begin position="6"/>
        <end position="105"/>
    </location>
</feature>